<dbReference type="InterPro" id="IPR006697">
    <property type="entry name" value="RecC"/>
</dbReference>
<dbReference type="InterPro" id="IPR013986">
    <property type="entry name" value="DExx_box_DNA_helicase_dom_sf"/>
</dbReference>
<dbReference type="GO" id="GO:0003677">
    <property type="term" value="F:DNA binding"/>
    <property type="evidence" value="ECO:0007669"/>
    <property type="project" value="UniProtKB-UniRule"/>
</dbReference>
<dbReference type="GO" id="GO:0005524">
    <property type="term" value="F:ATP binding"/>
    <property type="evidence" value="ECO:0007669"/>
    <property type="project" value="UniProtKB-UniRule"/>
</dbReference>
<accession>A0A662ZG46</accession>
<keyword evidence="4 10" id="KW-0378">Hydrolase</keyword>
<evidence type="ECO:0000256" key="5">
    <source>
        <dbReference type="ARBA" id="ARBA00022806"/>
    </source>
</evidence>
<dbReference type="OrthoDB" id="9762834at2"/>
<dbReference type="GO" id="GO:0003678">
    <property type="term" value="F:DNA helicase activity"/>
    <property type="evidence" value="ECO:0007669"/>
    <property type="project" value="UniProtKB-UniRule"/>
</dbReference>
<evidence type="ECO:0000256" key="4">
    <source>
        <dbReference type="ARBA" id="ARBA00022801"/>
    </source>
</evidence>
<keyword evidence="9 10" id="KW-0234">DNA repair</keyword>
<evidence type="ECO:0000256" key="6">
    <source>
        <dbReference type="ARBA" id="ARBA00022839"/>
    </source>
</evidence>
<dbReference type="SUPFAM" id="SSF52540">
    <property type="entry name" value="P-loop containing nucleoside triphosphate hydrolases"/>
    <property type="match status" value="2"/>
</dbReference>
<dbReference type="GO" id="GO:0000724">
    <property type="term" value="P:double-strand break repair via homologous recombination"/>
    <property type="evidence" value="ECO:0007669"/>
    <property type="project" value="UniProtKB-UniRule"/>
</dbReference>
<evidence type="ECO:0000256" key="7">
    <source>
        <dbReference type="ARBA" id="ARBA00022840"/>
    </source>
</evidence>
<evidence type="ECO:0000256" key="9">
    <source>
        <dbReference type="ARBA" id="ARBA00023204"/>
    </source>
</evidence>
<gene>
    <name evidence="10" type="primary">recC</name>
    <name evidence="11" type="ORF">SAMN02910344_00229</name>
</gene>
<keyword evidence="5 10" id="KW-0347">Helicase</keyword>
<keyword evidence="8 10" id="KW-0238">DNA-binding</keyword>
<keyword evidence="12" id="KW-1185">Reference proteome</keyword>
<dbReference type="Pfam" id="PF04257">
    <property type="entry name" value="Exonuc_V_gamma"/>
    <property type="match status" value="1"/>
</dbReference>
<dbReference type="EMBL" id="FOXF01000002">
    <property type="protein sequence ID" value="SFP02230.1"/>
    <property type="molecule type" value="Genomic_DNA"/>
</dbReference>
<dbReference type="Gene3D" id="3.40.50.10930">
    <property type="match status" value="1"/>
</dbReference>
<comment type="function">
    <text evidence="10">A helicase/nuclease that prepares dsDNA breaks (DSB) for recombinational DNA repair. Binds to DSBs and unwinds DNA via a highly rapid and processive ATP-dependent bidirectional helicase activity. Unwinds dsDNA until it encounters a Chi (crossover hotspot instigator) sequence from the 3' direction. Cuts ssDNA a few nucleotides 3' to the Chi site. The properties and activities of the enzyme are changed at Chi. The Chi-altered holoenzyme produces a long 3'-ssDNA overhang and facilitates RecA-binding to the ssDNA for homologous DNA recombination and repair. Holoenzyme degrades any linearized DNA that is unable to undergo homologous recombination. In the holoenzyme this subunit recognizes the wild-type Chi sequence, and when added to isolated RecB increases its ATP-dependent helicase processivity.</text>
</comment>
<dbReference type="RefSeq" id="WP_093140127.1">
    <property type="nucleotide sequence ID" value="NZ_FOXF01000002.1"/>
</dbReference>
<comment type="similarity">
    <text evidence="10">Belongs to the RecC family.</text>
</comment>
<evidence type="ECO:0000313" key="12">
    <source>
        <dbReference type="Proteomes" id="UP000243745"/>
    </source>
</evidence>
<evidence type="ECO:0000256" key="3">
    <source>
        <dbReference type="ARBA" id="ARBA00022763"/>
    </source>
</evidence>
<comment type="subunit">
    <text evidence="10">Heterotrimer of RecB, RecC and RecD. All subunits contribute to DNA-binding.</text>
</comment>
<dbReference type="Gene3D" id="1.10.10.160">
    <property type="match status" value="1"/>
</dbReference>
<keyword evidence="2 10" id="KW-0547">Nucleotide-binding</keyword>
<dbReference type="HAMAP" id="MF_01486">
    <property type="entry name" value="RecC"/>
    <property type="match status" value="1"/>
</dbReference>
<keyword evidence="3 10" id="KW-0227">DNA damage</keyword>
<name>A0A662ZG46_9GAMM</name>
<keyword evidence="7 10" id="KW-0067">ATP-binding</keyword>
<protein>
    <recommendedName>
        <fullName evidence="10">RecBCD enzyme subunit RecC</fullName>
    </recommendedName>
    <alternativeName>
        <fullName evidence="10">Exonuclease V subunit RecC</fullName>
        <shortName evidence="10">ExoV subunit RecC</shortName>
    </alternativeName>
    <alternativeName>
        <fullName evidence="10">Helicase/nuclease RecBCD subunit RecC</fullName>
    </alternativeName>
</protein>
<dbReference type="PANTHER" id="PTHR30591">
    <property type="entry name" value="RECBCD ENZYME SUBUNIT RECC"/>
    <property type="match status" value="1"/>
</dbReference>
<evidence type="ECO:0000256" key="10">
    <source>
        <dbReference type="HAMAP-Rule" id="MF_01486"/>
    </source>
</evidence>
<dbReference type="InterPro" id="IPR027417">
    <property type="entry name" value="P-loop_NTPase"/>
</dbReference>
<proteinExistence type="inferred from homology"/>
<evidence type="ECO:0000256" key="2">
    <source>
        <dbReference type="ARBA" id="ARBA00022741"/>
    </source>
</evidence>
<dbReference type="GO" id="GO:0009338">
    <property type="term" value="C:exodeoxyribonuclease V complex"/>
    <property type="evidence" value="ECO:0007669"/>
    <property type="project" value="InterPro"/>
</dbReference>
<dbReference type="GO" id="GO:0008854">
    <property type="term" value="F:exodeoxyribonuclease V activity"/>
    <property type="evidence" value="ECO:0007669"/>
    <property type="project" value="InterPro"/>
</dbReference>
<keyword evidence="6 10" id="KW-0269">Exonuclease</keyword>
<evidence type="ECO:0000313" key="11">
    <source>
        <dbReference type="EMBL" id="SFP02230.1"/>
    </source>
</evidence>
<dbReference type="PANTHER" id="PTHR30591:SF1">
    <property type="entry name" value="RECBCD ENZYME SUBUNIT RECC"/>
    <property type="match status" value="1"/>
</dbReference>
<dbReference type="Gene3D" id="3.40.50.300">
    <property type="entry name" value="P-loop containing nucleotide triphosphate hydrolases"/>
    <property type="match status" value="2"/>
</dbReference>
<organism evidence="11 12">
    <name type="scientific">Ruminobacter amylophilus</name>
    <dbReference type="NCBI Taxonomy" id="867"/>
    <lineage>
        <taxon>Bacteria</taxon>
        <taxon>Pseudomonadati</taxon>
        <taxon>Pseudomonadota</taxon>
        <taxon>Gammaproteobacteria</taxon>
        <taxon>Aeromonadales</taxon>
        <taxon>Succinivibrionaceae</taxon>
        <taxon>Ruminobacter</taxon>
    </lineage>
</organism>
<evidence type="ECO:0000256" key="1">
    <source>
        <dbReference type="ARBA" id="ARBA00022722"/>
    </source>
</evidence>
<comment type="miscellaneous">
    <text evidence="10">In the RecBCD complex, RecB has a slow 3'-5' helicase, an exonuclease activity and loads RecA onto ssDNA, RecD has a fast 5'-3' helicase activity, while RecC stimulates the ATPase and processivity of the RecB helicase and contributes to recognition of the Chi site.</text>
</comment>
<evidence type="ECO:0000256" key="8">
    <source>
        <dbReference type="ARBA" id="ARBA00023125"/>
    </source>
</evidence>
<reference evidence="11 12" key="1">
    <citation type="submission" date="2016-10" db="EMBL/GenBank/DDBJ databases">
        <authorList>
            <person name="Varghese N."/>
            <person name="Submissions S."/>
        </authorList>
    </citation>
    <scope>NUCLEOTIDE SEQUENCE [LARGE SCALE GENOMIC DNA]</scope>
    <source>
        <strain evidence="11 12">DSM 1361</strain>
    </source>
</reference>
<sequence>MFTVYHSNDIELLVKLGIHLIKNSNTDHRKVNPFAPSHFIVQSSGMELYLKQKIAEFDGVCARIECHLPWKFIWSLHEALFADEYPHEMVYNGDNIAWILLQAFSEGAKNDPDCFNPDSPSCRYQYVADYIYDRDETASGNSAASGRKLNYVKCYRLAHRLAYIYENYLVYRQDWIRSWNDAPDKESLRDWLEELKVKHNTDFNNNDFVWIGELWHEFVRNNLIDELKGKDRIHYMDSMRAVMQNSSQEEFFERIRNNGKDIPRDVYVYGISSIAPVVLEFLVLLGKFINVHFMFTNPCRYYWGDIKADNGSSSDSDIDELIERIKQRHSIDLKIKNRNITDEYFSKLNSQDTGDYSDFSSQNFSRDYYEHGDDMLELVESNRLLLTYGKSGKDTLSSLMAYADNENYQVNDIHAFVENNGESGTMLSLIKNDLLNMTFTPMTGDPDTMEQANVSRKQRMVDPDDSSIQFHSCATPLREVQVLYDHMLEKFREDKTLRPRDIAVFMPNVGVYAPYIEAVFGTNRELLTKKNSGAADKNAEPQKVDLPYTICDRTTAEECPEIDGFNKLMNIVSGRIDNKTLFMLLSIDAIRSRFGIEADDLEQIKKWFNDNNIIFGLDEEDTNIYDVNVSADKKDSGTESNPFFVSEYRNSFKSGLNRMINGSLMPVLSEGDDDHEYNTELEGTDSFELLGHLYSFYDALKSLRLEFKECESADKEMLTIPEDIIKQVMGDSYAGSSVMSLRDLSVAQLVSYWHNFIISRVLNRFFAFSENNVNLYTLIARNFERMRIDLEKLKDIPVISLDIVREYLADKLSGESGFSAFLRDKVNFCSFIPMRAIPFKHIFMLGMNDGDYPKSDNGDYFDLMKTYFRHGDRNVRNDDCYMFMEALISAEKSVYISYVGKDVVKNNELNPSMLVSELINYISSTCMLNRDSFERLYHGKNEKTYEEYQNEADSTENEEMLRKALVKSESLNVYDASNFNGTRLRSYQSQWCPRQENSTNEEGKELWQNFITPELSSLKFIKKDDEHRDGFADCDYVLDISTDELQTFFESGKKFFVKNVMRLSHYLLDQHGLTEHEGWRLQFGESDIERHLMDRLFKPGIVTNDDIRNGIDDFIYNAQLKGTLENGVIGEYYKENVLGDADSDESPFCRIRKIINLRNSYYFSNEPFSVPVDLKVKVPVEKRFIADLYCEHEDENNQANNSGKEDESCLYTPGKTVNVEVRIRGKIDDVLKINNKYLKINFRIFSKFSTSLFISLYQSLLLYLQLADSNGKADVSVQGIWKLSEDYRFQIDFYGTRAVDELPKIVKNYDDNLRKLLEEKLKNLIRLYILGHYAYIPFELIKKISSGVFSTEGTINSKNKYTGSSYISETDLLFGDQPVSVTDFNMYNGSPETMFSCIDWLVGDLPFVEKFVKKDKKSSGKADKNEIRFLTCPTKKQQIVTMDKLLKEFGIDLEEIG</sequence>
<keyword evidence="1 10" id="KW-0540">Nuclease</keyword>
<dbReference type="Proteomes" id="UP000243745">
    <property type="component" value="Unassembled WGS sequence"/>
</dbReference>